<evidence type="ECO:0000313" key="6">
    <source>
        <dbReference type="Proteomes" id="UP001152607"/>
    </source>
</evidence>
<feature type="compositionally biased region" description="Basic residues" evidence="4">
    <location>
        <begin position="620"/>
        <end position="643"/>
    </location>
</feature>
<feature type="compositionally biased region" description="Low complexity" evidence="4">
    <location>
        <begin position="584"/>
        <end position="597"/>
    </location>
</feature>
<dbReference type="PANTHER" id="PTHR47057:SF1">
    <property type="entry name" value="AFADIN_ALPHA-ACTININ-BINDING PROTEIN"/>
    <property type="match status" value="1"/>
</dbReference>
<feature type="compositionally biased region" description="Basic and acidic residues" evidence="4">
    <location>
        <begin position="567"/>
        <end position="583"/>
    </location>
</feature>
<accession>A0A9W4XVK2</accession>
<dbReference type="PANTHER" id="PTHR47057">
    <property type="entry name" value="AFADIN/ALPHA-ACTININ-BINDING"/>
    <property type="match status" value="1"/>
</dbReference>
<evidence type="ECO:0000313" key="5">
    <source>
        <dbReference type="EMBL" id="CAI6339471.1"/>
    </source>
</evidence>
<comment type="similarity">
    <text evidence="1">Belongs to the ADIP family.</text>
</comment>
<dbReference type="OrthoDB" id="312015at2759"/>
<sequence>MVESRVQRRCVVLAGRSTRASLNRDICFCLNQGQARTFSIFHSCVHTTPGIMESYNLKTASTYINNLLLARGLLRDGKSIEFAHPSRGAGGKEVTMAQIINLVHDLILKRDRDQEHREAVAATIRASRSEATRLTLAIEKLQTRNDDLSRQISLAQSQERSARAALRTAESTSRTLREEMVRLKSTVQQVRTSCANDIRKRDVQLQRLKGHLTSQQRGNQTRVVGASITINPGASVANLTNGGRDEGPDVEDPEYTLKQETTEFLTQLSQSLSDENDNLIGLVRTTITTLKELQGMPEESRQHGEDLSTIGEEDEVTRQSMLQALPTNYETLASDLDTVLDNLKNLLTNPNFVPLEEVESREEEIVRLRAGWEKMEMRLREAFAMMETWRKRMASGGDTINLAELKLGLGLGVGLETVNNEDISIMSDGEVEEEDDDDSSVFDEEPDDIDHSERLPSPEADEVPVKTSGADLFKVRLQPNPMALREGNGNTQSPTRSPTRSPRKVAFSASVPNTPELENASASGLDLVGAEKSAQSTPSSHDRMSRATSQDERTPRHTKKRVSSPHAHPDEPSPKLTVQDKLKAAQVEAEAAAVVEVMKTKANGSKQKEEEEETVEREKRQRRPSRSSPRKTRMGGRPKRRKNGPPCTMQEETCLCGVDYDSRPVSVLALCIV</sequence>
<comment type="caution">
    <text evidence="5">The sequence shown here is derived from an EMBL/GenBank/DDBJ whole genome shotgun (WGS) entry which is preliminary data.</text>
</comment>
<dbReference type="Proteomes" id="UP001152607">
    <property type="component" value="Unassembled WGS sequence"/>
</dbReference>
<dbReference type="EMBL" id="CAOQHR010000009">
    <property type="protein sequence ID" value="CAI6339471.1"/>
    <property type="molecule type" value="Genomic_DNA"/>
</dbReference>
<gene>
    <name evidence="5" type="ORF">PDIGIT_LOCUS12630</name>
</gene>
<feature type="coiled-coil region" evidence="3">
    <location>
        <begin position="124"/>
        <end position="186"/>
    </location>
</feature>
<evidence type="ECO:0000256" key="1">
    <source>
        <dbReference type="ARBA" id="ARBA00009291"/>
    </source>
</evidence>
<protein>
    <recommendedName>
        <fullName evidence="7">NIMA interactive protein</fullName>
    </recommendedName>
</protein>
<proteinExistence type="inferred from homology"/>
<reference evidence="5" key="1">
    <citation type="submission" date="2023-01" db="EMBL/GenBank/DDBJ databases">
        <authorList>
            <person name="Van Ghelder C."/>
            <person name="Rancurel C."/>
        </authorList>
    </citation>
    <scope>NUCLEOTIDE SEQUENCE</scope>
    <source>
        <strain evidence="5">CNCM I-4278</strain>
    </source>
</reference>
<feature type="compositionally biased region" description="Polar residues" evidence="4">
    <location>
        <begin position="488"/>
        <end position="500"/>
    </location>
</feature>
<keyword evidence="6" id="KW-1185">Reference proteome</keyword>
<keyword evidence="2 3" id="KW-0175">Coiled coil</keyword>
<evidence type="ECO:0000256" key="2">
    <source>
        <dbReference type="ARBA" id="ARBA00023054"/>
    </source>
</evidence>
<feature type="compositionally biased region" description="Basic and acidic residues" evidence="4">
    <location>
        <begin position="540"/>
        <end position="555"/>
    </location>
</feature>
<feature type="compositionally biased region" description="Acidic residues" evidence="4">
    <location>
        <begin position="429"/>
        <end position="448"/>
    </location>
</feature>
<evidence type="ECO:0000256" key="3">
    <source>
        <dbReference type="SAM" id="Coils"/>
    </source>
</evidence>
<name>A0A9W4XVK2_9PLEO</name>
<dbReference type="InterPro" id="IPR021622">
    <property type="entry name" value="Afadin/alpha-actinin-bd"/>
</dbReference>
<feature type="region of interest" description="Disordered" evidence="4">
    <location>
        <begin position="428"/>
        <end position="465"/>
    </location>
</feature>
<organism evidence="5 6">
    <name type="scientific">Periconia digitata</name>
    <dbReference type="NCBI Taxonomy" id="1303443"/>
    <lineage>
        <taxon>Eukaryota</taxon>
        <taxon>Fungi</taxon>
        <taxon>Dikarya</taxon>
        <taxon>Ascomycota</taxon>
        <taxon>Pezizomycotina</taxon>
        <taxon>Dothideomycetes</taxon>
        <taxon>Pleosporomycetidae</taxon>
        <taxon>Pleosporales</taxon>
        <taxon>Massarineae</taxon>
        <taxon>Periconiaceae</taxon>
        <taxon>Periconia</taxon>
    </lineage>
</organism>
<dbReference type="AlphaFoldDB" id="A0A9W4XVK2"/>
<evidence type="ECO:0008006" key="7">
    <source>
        <dbReference type="Google" id="ProtNLM"/>
    </source>
</evidence>
<evidence type="ECO:0000256" key="4">
    <source>
        <dbReference type="SAM" id="MobiDB-lite"/>
    </source>
</evidence>
<feature type="region of interest" description="Disordered" evidence="4">
    <location>
        <begin position="478"/>
        <end position="650"/>
    </location>
</feature>
<dbReference type="Pfam" id="PF11559">
    <property type="entry name" value="ADIP"/>
    <property type="match status" value="1"/>
</dbReference>